<dbReference type="GO" id="GO:0005737">
    <property type="term" value="C:cytoplasm"/>
    <property type="evidence" value="ECO:0007669"/>
    <property type="project" value="TreeGrafter"/>
</dbReference>
<dbReference type="InterPro" id="IPR036249">
    <property type="entry name" value="Thioredoxin-like_sf"/>
</dbReference>
<dbReference type="SUPFAM" id="SSF52833">
    <property type="entry name" value="Thioredoxin-like"/>
    <property type="match status" value="1"/>
</dbReference>
<protein>
    <recommendedName>
        <fullName evidence="1">Thioredoxin domain-containing protein</fullName>
    </recommendedName>
</protein>
<organism evidence="2 3">
    <name type="scientific">Thlaspi arvense</name>
    <name type="common">Field penny-cress</name>
    <dbReference type="NCBI Taxonomy" id="13288"/>
    <lineage>
        <taxon>Eukaryota</taxon>
        <taxon>Viridiplantae</taxon>
        <taxon>Streptophyta</taxon>
        <taxon>Embryophyta</taxon>
        <taxon>Tracheophyta</taxon>
        <taxon>Spermatophyta</taxon>
        <taxon>Magnoliopsida</taxon>
        <taxon>eudicotyledons</taxon>
        <taxon>Gunneridae</taxon>
        <taxon>Pentapetalae</taxon>
        <taxon>rosids</taxon>
        <taxon>malvids</taxon>
        <taxon>Brassicales</taxon>
        <taxon>Brassicaceae</taxon>
        <taxon>Thlaspideae</taxon>
        <taxon>Thlaspi</taxon>
    </lineage>
</organism>
<evidence type="ECO:0000259" key="1">
    <source>
        <dbReference type="Pfam" id="PF00085"/>
    </source>
</evidence>
<name>A0AAU9REJ1_THLAR</name>
<dbReference type="PANTHER" id="PTHR45663">
    <property type="entry name" value="GEO12009P1"/>
    <property type="match status" value="1"/>
</dbReference>
<evidence type="ECO:0000313" key="2">
    <source>
        <dbReference type="EMBL" id="CAH2036534.1"/>
    </source>
</evidence>
<dbReference type="CDD" id="cd02947">
    <property type="entry name" value="TRX_family"/>
    <property type="match status" value="1"/>
</dbReference>
<evidence type="ECO:0000313" key="3">
    <source>
        <dbReference type="Proteomes" id="UP000836841"/>
    </source>
</evidence>
<dbReference type="EMBL" id="OU466857">
    <property type="protein sequence ID" value="CAH2036534.1"/>
    <property type="molecule type" value="Genomic_DNA"/>
</dbReference>
<dbReference type="AlphaFoldDB" id="A0AAU9REJ1"/>
<proteinExistence type="predicted"/>
<keyword evidence="3" id="KW-1185">Reference proteome</keyword>
<accession>A0AAU9REJ1</accession>
<reference evidence="2 3" key="1">
    <citation type="submission" date="2022-03" db="EMBL/GenBank/DDBJ databases">
        <authorList>
            <person name="Nunn A."/>
            <person name="Chopra R."/>
            <person name="Nunn A."/>
            <person name="Contreras Garrido A."/>
        </authorList>
    </citation>
    <scope>NUCLEOTIDE SEQUENCE [LARGE SCALE GENOMIC DNA]</scope>
</reference>
<dbReference type="Pfam" id="PF00085">
    <property type="entry name" value="Thioredoxin"/>
    <property type="match status" value="1"/>
</dbReference>
<gene>
    <name evidence="2" type="ORF">TAV2_LOCUS3165</name>
</gene>
<feature type="domain" description="Thioredoxin" evidence="1">
    <location>
        <begin position="54"/>
        <end position="147"/>
    </location>
</feature>
<dbReference type="PANTHER" id="PTHR45663:SF32">
    <property type="entry name" value="THIOREDOXIN FAMILY PROTEIN-RELATED"/>
    <property type="match status" value="1"/>
</dbReference>
<dbReference type="InterPro" id="IPR013766">
    <property type="entry name" value="Thioredoxin_domain"/>
</dbReference>
<sequence length="158" mass="18261">MEQIRVLSRLAVTVTCLVCLGFSVGMCKRSDSLIKTVVSRSNDDLLYSAKLHKVQDITESGWDSLVMMSELPVLVMFTSDQCKRCPMMDRVLDLEDEIYTGRFNFYTIDFDKAPVIAERYNVRELPTIIFIRRGYLEEQVIGFNPAKVMRLLEKYAEK</sequence>
<dbReference type="Proteomes" id="UP000836841">
    <property type="component" value="Chromosome 1"/>
</dbReference>
<dbReference type="Gene3D" id="3.40.30.10">
    <property type="entry name" value="Glutaredoxin"/>
    <property type="match status" value="1"/>
</dbReference>
<dbReference type="GO" id="GO:0015035">
    <property type="term" value="F:protein-disulfide reductase activity"/>
    <property type="evidence" value="ECO:0007669"/>
    <property type="project" value="TreeGrafter"/>
</dbReference>